<proteinExistence type="predicted"/>
<dbReference type="EMBL" id="LAZR01068355">
    <property type="protein sequence ID" value="KKK49792.1"/>
    <property type="molecule type" value="Genomic_DNA"/>
</dbReference>
<organism evidence="2">
    <name type="scientific">marine sediment metagenome</name>
    <dbReference type="NCBI Taxonomy" id="412755"/>
    <lineage>
        <taxon>unclassified sequences</taxon>
        <taxon>metagenomes</taxon>
        <taxon>ecological metagenomes</taxon>
    </lineage>
</organism>
<reference evidence="2" key="1">
    <citation type="journal article" date="2015" name="Nature">
        <title>Complex archaea that bridge the gap between prokaryotes and eukaryotes.</title>
        <authorList>
            <person name="Spang A."/>
            <person name="Saw J.H."/>
            <person name="Jorgensen S.L."/>
            <person name="Zaremba-Niedzwiedzka K."/>
            <person name="Martijn J."/>
            <person name="Lind A.E."/>
            <person name="van Eijk R."/>
            <person name="Schleper C."/>
            <person name="Guy L."/>
            <person name="Ettema T.J."/>
        </authorList>
    </citation>
    <scope>NUCLEOTIDE SEQUENCE</scope>
</reference>
<dbReference type="AlphaFoldDB" id="A0A0F8VZI4"/>
<evidence type="ECO:0000259" key="1">
    <source>
        <dbReference type="Pfam" id="PF09699"/>
    </source>
</evidence>
<gene>
    <name evidence="2" type="ORF">LCGC14_3131470</name>
</gene>
<evidence type="ECO:0000313" key="2">
    <source>
        <dbReference type="EMBL" id="KKK49792.1"/>
    </source>
</evidence>
<sequence>MKLVRLNIIFFVLLTVLASSAFAVKKPRSAQKTCITSECHTDRADKEYVHGPVDLGDCNACHEAVSEKEHTFKPKHKGAALCSSSSCHLEQISKK</sequence>
<protein>
    <recommendedName>
        <fullName evidence="1">Doubled CXXCH motif domain-containing protein</fullName>
    </recommendedName>
</protein>
<dbReference type="InterPro" id="IPR036280">
    <property type="entry name" value="Multihaem_cyt_sf"/>
</dbReference>
<comment type="caution">
    <text evidence="2">The sequence shown here is derived from an EMBL/GenBank/DDBJ whole genome shotgun (WGS) entry which is preliminary data.</text>
</comment>
<feature type="non-terminal residue" evidence="2">
    <location>
        <position position="95"/>
    </location>
</feature>
<dbReference type="Pfam" id="PF09699">
    <property type="entry name" value="Paired_CXXCH_1"/>
    <property type="match status" value="1"/>
</dbReference>
<name>A0A0F8VZI4_9ZZZZ</name>
<dbReference type="InterPro" id="IPR010177">
    <property type="entry name" value="Paired_CXXCH_1"/>
</dbReference>
<dbReference type="SUPFAM" id="SSF48695">
    <property type="entry name" value="Multiheme cytochromes"/>
    <property type="match status" value="1"/>
</dbReference>
<accession>A0A0F8VZI4</accession>
<feature type="domain" description="Doubled CXXCH motif" evidence="1">
    <location>
        <begin position="50"/>
        <end position="90"/>
    </location>
</feature>